<protein>
    <recommendedName>
        <fullName evidence="8">L-ornithine N(alpha)-acyltransferase</fullName>
        <ecNumber evidence="7">2.3.2.30</ecNumber>
    </recommendedName>
</protein>
<keyword evidence="2" id="KW-0444">Lipid biosynthesis</keyword>
<evidence type="ECO:0000313" key="11">
    <source>
        <dbReference type="EMBL" id="WND04122.1"/>
    </source>
</evidence>
<dbReference type="PANTHER" id="PTHR37323:SF1">
    <property type="entry name" value="L-ORNITHINE N(ALPHA)-ACYLTRANSFERASE"/>
    <property type="match status" value="1"/>
</dbReference>
<evidence type="ECO:0000256" key="10">
    <source>
        <dbReference type="ARBA" id="ARBA00047785"/>
    </source>
</evidence>
<name>A0AA52EKC3_9PROT</name>
<sequence>MMMKEYEKISGLSQEEILKSTPIYAQSGSLQVRLARSFNEIMQAQKLRYKIFYKEMQAKPSFLQKITLRDIDDYDRICDHLLVLDRGRPINKQVVGTYRLLPQKTAEAHSGFYSAGEYNLAGLVAHTQSTLKGKQLLELGRSCVHKDYRASSTISLLWQGISSFMRDQNIAYLFGCASFEGTDPGVHAEALSYLHYNHSVEQEIGVEVHQGMGVSMDLMTEEAIDVRRAKRAMPPLVRGYIRLGAKIGRGAYIDDQFGTTDVFILMDVNSISRRYSKHYNIGSAQNDTQ</sequence>
<keyword evidence="4" id="KW-0443">Lipid metabolism</keyword>
<reference evidence="11" key="1">
    <citation type="submission" date="2023-04" db="EMBL/GenBank/DDBJ databases">
        <title>Complete genome sequence of Temperatibacter marinus.</title>
        <authorList>
            <person name="Rong J.-C."/>
            <person name="Yi M.-L."/>
            <person name="Zhao Q."/>
        </authorList>
    </citation>
    <scope>NUCLEOTIDE SEQUENCE</scope>
    <source>
        <strain evidence="11">NBRC 110045</strain>
    </source>
</reference>
<keyword evidence="5 11" id="KW-0012">Acyltransferase</keyword>
<organism evidence="11 12">
    <name type="scientific">Temperatibacter marinus</name>
    <dbReference type="NCBI Taxonomy" id="1456591"/>
    <lineage>
        <taxon>Bacteria</taxon>
        <taxon>Pseudomonadati</taxon>
        <taxon>Pseudomonadota</taxon>
        <taxon>Alphaproteobacteria</taxon>
        <taxon>Kordiimonadales</taxon>
        <taxon>Temperatibacteraceae</taxon>
        <taxon>Temperatibacter</taxon>
    </lineage>
</organism>
<dbReference type="Gene3D" id="3.40.630.30">
    <property type="match status" value="1"/>
</dbReference>
<evidence type="ECO:0000256" key="6">
    <source>
        <dbReference type="ARBA" id="ARBA00038095"/>
    </source>
</evidence>
<evidence type="ECO:0000256" key="3">
    <source>
        <dbReference type="ARBA" id="ARBA00022679"/>
    </source>
</evidence>
<dbReference type="RefSeq" id="WP_310799986.1">
    <property type="nucleotide sequence ID" value="NZ_CP123872.1"/>
</dbReference>
<evidence type="ECO:0000256" key="5">
    <source>
        <dbReference type="ARBA" id="ARBA00023315"/>
    </source>
</evidence>
<dbReference type="GO" id="GO:0043810">
    <property type="term" value="F:ornithine-acyl [acyl carrier protein] N-acyltransferase activity"/>
    <property type="evidence" value="ECO:0007669"/>
    <property type="project" value="UniProtKB-EC"/>
</dbReference>
<evidence type="ECO:0000256" key="2">
    <source>
        <dbReference type="ARBA" id="ARBA00022516"/>
    </source>
</evidence>
<evidence type="ECO:0000256" key="1">
    <source>
        <dbReference type="ARBA" id="ARBA00005189"/>
    </source>
</evidence>
<dbReference type="EC" id="2.3.2.30" evidence="7"/>
<comment type="function">
    <text evidence="9">Catalyzes the first step in the biosynthesis of ornithine lipids, which are phosphorus-free membrane lipids. Catalyzes the 3-hydroxyacyl-acyl carrier protein-dependent acylation of ornithine to form lyso-ornithine lipid (LOL).</text>
</comment>
<dbReference type="GO" id="GO:0006629">
    <property type="term" value="P:lipid metabolic process"/>
    <property type="evidence" value="ECO:0007669"/>
    <property type="project" value="UniProtKB-KW"/>
</dbReference>
<comment type="catalytic activity">
    <reaction evidence="10">
        <text>a (3R)-hydroxyacyl-[ACP] + L-ornithine = a lyso-ornithine lipid + holo-[ACP] + H(+)</text>
        <dbReference type="Rhea" id="RHEA:20633"/>
        <dbReference type="Rhea" id="RHEA-COMP:9685"/>
        <dbReference type="Rhea" id="RHEA-COMP:9945"/>
        <dbReference type="ChEBI" id="CHEBI:15378"/>
        <dbReference type="ChEBI" id="CHEBI:46911"/>
        <dbReference type="ChEBI" id="CHEBI:64479"/>
        <dbReference type="ChEBI" id="CHEBI:78827"/>
        <dbReference type="ChEBI" id="CHEBI:138482"/>
        <dbReference type="EC" id="2.3.2.30"/>
    </reaction>
    <physiologicalReaction direction="left-to-right" evidence="10">
        <dbReference type="Rhea" id="RHEA:20634"/>
    </physiologicalReaction>
</comment>
<dbReference type="PANTHER" id="PTHR37323">
    <property type="entry name" value="GCN5-RELATED N-ACETYLTRANSFERASE"/>
    <property type="match status" value="1"/>
</dbReference>
<comment type="similarity">
    <text evidence="6">Belongs to the acetyltransferase family. OlsB subfamily.</text>
</comment>
<gene>
    <name evidence="11" type="ORF">QGN29_07010</name>
</gene>
<dbReference type="InterPro" id="IPR016181">
    <property type="entry name" value="Acyl_CoA_acyltransferase"/>
</dbReference>
<accession>A0AA52EKC3</accession>
<evidence type="ECO:0000256" key="7">
    <source>
        <dbReference type="ARBA" id="ARBA00039058"/>
    </source>
</evidence>
<keyword evidence="12" id="KW-1185">Reference proteome</keyword>
<evidence type="ECO:0000256" key="9">
    <source>
        <dbReference type="ARBA" id="ARBA00045724"/>
    </source>
</evidence>
<dbReference type="InterPro" id="IPR052351">
    <property type="entry name" value="Ornithine_N-alpha-AT"/>
</dbReference>
<evidence type="ECO:0000256" key="8">
    <source>
        <dbReference type="ARBA" id="ARBA00039866"/>
    </source>
</evidence>
<evidence type="ECO:0000313" key="12">
    <source>
        <dbReference type="Proteomes" id="UP001268683"/>
    </source>
</evidence>
<dbReference type="Proteomes" id="UP001268683">
    <property type="component" value="Chromosome"/>
</dbReference>
<comment type="pathway">
    <text evidence="1">Lipid metabolism.</text>
</comment>
<evidence type="ECO:0000256" key="4">
    <source>
        <dbReference type="ARBA" id="ARBA00023098"/>
    </source>
</evidence>
<dbReference type="SUPFAM" id="SSF55729">
    <property type="entry name" value="Acyl-CoA N-acyltransferases (Nat)"/>
    <property type="match status" value="1"/>
</dbReference>
<dbReference type="Pfam" id="PF13444">
    <property type="entry name" value="Acetyltransf_5"/>
    <property type="match status" value="1"/>
</dbReference>
<proteinExistence type="inferred from homology"/>
<keyword evidence="3 11" id="KW-0808">Transferase</keyword>
<dbReference type="EMBL" id="CP123872">
    <property type="protein sequence ID" value="WND04122.1"/>
    <property type="molecule type" value="Genomic_DNA"/>
</dbReference>
<dbReference type="KEGG" id="tmk:QGN29_07010"/>
<dbReference type="AlphaFoldDB" id="A0AA52EKC3"/>